<dbReference type="HOGENOM" id="CLU_985891_0_0_11"/>
<dbReference type="eggNOG" id="ENOG502ZJ2T">
    <property type="taxonomic scope" value="Bacteria"/>
</dbReference>
<evidence type="ECO:0008006" key="3">
    <source>
        <dbReference type="Google" id="ProtNLM"/>
    </source>
</evidence>
<keyword evidence="2" id="KW-1185">Reference proteome</keyword>
<sequence>MWESRGGLYGPDMSDGEGSGSYVYLYRTIGAAGKPKYVGYGTTPARALTHSSGSHNTALEDWIGQGDYALEIAGPFANESTGHEVEAALISALKPEFNVASGDGHAFVPLGVPPELAERISIAPVDEAALARQAGGALIVYLAAGKVMRDGRAMADPSNPDETVIAADAEAWWQINRHMAGWRERPEETPRTLVAVHGPRPRSRFVIGAFTIDVDRLLLGAEDLRDGSLWKIPLINRTDADAAGLRGRKLTESTFGQGRHRVYHWVGADGVTHWDGRTHPTS</sequence>
<name>B0RBW4_CLASE</name>
<evidence type="ECO:0000313" key="2">
    <source>
        <dbReference type="Proteomes" id="UP000001318"/>
    </source>
</evidence>
<dbReference type="Proteomes" id="UP000001318">
    <property type="component" value="Chromosome"/>
</dbReference>
<dbReference type="AlphaFoldDB" id="B0RBW4"/>
<evidence type="ECO:0000313" key="1">
    <source>
        <dbReference type="EMBL" id="CAQ00516.1"/>
    </source>
</evidence>
<dbReference type="KEGG" id="cms:CMS0395"/>
<organism evidence="1 2">
    <name type="scientific">Clavibacter sepedonicus</name>
    <name type="common">Clavibacter michiganensis subsp. sepedonicus</name>
    <dbReference type="NCBI Taxonomy" id="31964"/>
    <lineage>
        <taxon>Bacteria</taxon>
        <taxon>Bacillati</taxon>
        <taxon>Actinomycetota</taxon>
        <taxon>Actinomycetes</taxon>
        <taxon>Micrococcales</taxon>
        <taxon>Microbacteriaceae</taxon>
        <taxon>Clavibacter</taxon>
    </lineage>
</organism>
<gene>
    <name evidence="1" type="ordered locus">CMS0395</name>
</gene>
<dbReference type="EMBL" id="AM849034">
    <property type="protein sequence ID" value="CAQ00516.1"/>
    <property type="molecule type" value="Genomic_DNA"/>
</dbReference>
<reference evidence="1 2" key="1">
    <citation type="journal article" date="2008" name="J. Bacteriol.">
        <title>Genome of the actinomycete plant pathogen Clavibacter michiganensis subsp. sepedonicus suggests recent niche adaptation.</title>
        <authorList>
            <person name="Bentley S.D."/>
            <person name="Corton C."/>
            <person name="Brown S.E."/>
            <person name="Barron A."/>
            <person name="Clark L."/>
            <person name="Doggett J."/>
            <person name="Harris B."/>
            <person name="Ormond D."/>
            <person name="Quail M.A."/>
            <person name="May G."/>
            <person name="Francis D."/>
            <person name="Knudson D."/>
            <person name="Parkhill J."/>
            <person name="Ishimaru C.A."/>
        </authorList>
    </citation>
    <scope>NUCLEOTIDE SEQUENCE [LARGE SCALE GENOMIC DNA]</scope>
    <source>
        <strain evidence="2">ATCC 33113 / DSM 20744 / JCM 9667 / LMG 2889 / ICMP 2535 / C-1</strain>
    </source>
</reference>
<protein>
    <recommendedName>
        <fullName evidence="3">GIY-YIG domain-containing protein</fullName>
    </recommendedName>
</protein>
<proteinExistence type="predicted"/>
<accession>B0RBW4</accession>